<sequence>MKTKLTLKAYLPLLLLIVIPILFIKIIFQIFNDPYYENTLFPKIFLPGIFILSFLAMFFGEIKHKFISVEFTPHEIIIKRFMGLQTKSYKVSTIEGWKYSYLSARGGTYEYLYLYKNGQKVVKISQFYHKNYDEVKRYVKTVFQSLGYEKFSYIDEFKEAFK</sequence>
<dbReference type="OrthoDB" id="1260533at2"/>
<evidence type="ECO:0000256" key="1">
    <source>
        <dbReference type="SAM" id="Phobius"/>
    </source>
</evidence>
<protein>
    <submittedName>
        <fullName evidence="2">Uncharacterized protein</fullName>
    </submittedName>
</protein>
<accession>A0A3D9APV1</accession>
<dbReference type="Proteomes" id="UP000256257">
    <property type="component" value="Unassembled WGS sequence"/>
</dbReference>
<keyword evidence="1" id="KW-1133">Transmembrane helix</keyword>
<feature type="transmembrane region" description="Helical" evidence="1">
    <location>
        <begin position="40"/>
        <end position="59"/>
    </location>
</feature>
<reference evidence="2 3" key="1">
    <citation type="submission" date="2018-06" db="EMBL/GenBank/DDBJ databases">
        <title>Novel Chryseobacterium species.</title>
        <authorList>
            <person name="Newman J."/>
            <person name="Hugo C."/>
            <person name="Oosthuizen L."/>
            <person name="Charimba G."/>
        </authorList>
    </citation>
    <scope>NUCLEOTIDE SEQUENCE [LARGE SCALE GENOMIC DNA]</scope>
    <source>
        <strain evidence="2 3">7_F195</strain>
    </source>
</reference>
<organism evidence="2 3">
    <name type="scientific">Chryseobacterium pennipullorum</name>
    <dbReference type="NCBI Taxonomy" id="2258963"/>
    <lineage>
        <taxon>Bacteria</taxon>
        <taxon>Pseudomonadati</taxon>
        <taxon>Bacteroidota</taxon>
        <taxon>Flavobacteriia</taxon>
        <taxon>Flavobacteriales</taxon>
        <taxon>Weeksellaceae</taxon>
        <taxon>Chryseobacterium group</taxon>
        <taxon>Chryseobacterium</taxon>
    </lineage>
</organism>
<comment type="caution">
    <text evidence="2">The sequence shown here is derived from an EMBL/GenBank/DDBJ whole genome shotgun (WGS) entry which is preliminary data.</text>
</comment>
<evidence type="ECO:0000313" key="2">
    <source>
        <dbReference type="EMBL" id="REC43360.1"/>
    </source>
</evidence>
<keyword evidence="3" id="KW-1185">Reference proteome</keyword>
<dbReference type="EMBL" id="QNVV01000024">
    <property type="protein sequence ID" value="REC43360.1"/>
    <property type="molecule type" value="Genomic_DNA"/>
</dbReference>
<proteinExistence type="predicted"/>
<feature type="transmembrane region" description="Helical" evidence="1">
    <location>
        <begin position="9"/>
        <end position="28"/>
    </location>
</feature>
<keyword evidence="1" id="KW-0812">Transmembrane</keyword>
<evidence type="ECO:0000313" key="3">
    <source>
        <dbReference type="Proteomes" id="UP000256257"/>
    </source>
</evidence>
<gene>
    <name evidence="2" type="ORF">DRF67_19355</name>
</gene>
<dbReference type="RefSeq" id="WP_115929949.1">
    <property type="nucleotide sequence ID" value="NZ_QNVV01000024.1"/>
</dbReference>
<keyword evidence="1" id="KW-0472">Membrane</keyword>
<name>A0A3D9APV1_9FLAO</name>
<dbReference type="AlphaFoldDB" id="A0A3D9APV1"/>